<reference evidence="2" key="1">
    <citation type="submission" date="2020-07" db="EMBL/GenBank/DDBJ databases">
        <title>Draft Genome Sequence of a Deep-Sea Yeast, Naganishia (Cryptococcus) liquefaciens strain N6.</title>
        <authorList>
            <person name="Han Y.W."/>
            <person name="Kajitani R."/>
            <person name="Morimoto H."/>
            <person name="Parhat M."/>
            <person name="Tsubouchi H."/>
            <person name="Bakenova O."/>
            <person name="Ogata M."/>
            <person name="Argunhan B."/>
            <person name="Aoki R."/>
            <person name="Kajiwara S."/>
            <person name="Itoh T."/>
            <person name="Iwasaki H."/>
        </authorList>
    </citation>
    <scope>NUCLEOTIDE SEQUENCE</scope>
    <source>
        <strain evidence="2">N6</strain>
    </source>
</reference>
<evidence type="ECO:0000313" key="3">
    <source>
        <dbReference type="Proteomes" id="UP000620104"/>
    </source>
</evidence>
<dbReference type="AlphaFoldDB" id="A0A8H3YIB3"/>
<dbReference type="InterPro" id="IPR009836">
    <property type="entry name" value="GRDP-like"/>
</dbReference>
<name>A0A8H3YIB3_9TREE</name>
<dbReference type="Pfam" id="PF07173">
    <property type="entry name" value="GRDP-like"/>
    <property type="match status" value="2"/>
</dbReference>
<comment type="caution">
    <text evidence="2">The sequence shown here is derived from an EMBL/GenBank/DDBJ whole genome shotgun (WGS) entry which is preliminary data.</text>
</comment>
<dbReference type="PANTHER" id="PTHR34365">
    <property type="entry name" value="ENOLASE (DUF1399)"/>
    <property type="match status" value="1"/>
</dbReference>
<organism evidence="2 3">
    <name type="scientific">Naganishia liquefaciens</name>
    <dbReference type="NCBI Taxonomy" id="104408"/>
    <lineage>
        <taxon>Eukaryota</taxon>
        <taxon>Fungi</taxon>
        <taxon>Dikarya</taxon>
        <taxon>Basidiomycota</taxon>
        <taxon>Agaricomycotina</taxon>
        <taxon>Tremellomycetes</taxon>
        <taxon>Filobasidiales</taxon>
        <taxon>Filobasidiaceae</taxon>
        <taxon>Naganishia</taxon>
    </lineage>
</organism>
<dbReference type="EMBL" id="BLZA01000057">
    <property type="protein sequence ID" value="GHJ90218.1"/>
    <property type="molecule type" value="Genomic_DNA"/>
</dbReference>
<dbReference type="PANTHER" id="PTHR34365:SF7">
    <property type="entry name" value="GLYCINE-RICH DOMAIN-CONTAINING PROTEIN 1"/>
    <property type="match status" value="1"/>
</dbReference>
<dbReference type="Proteomes" id="UP000620104">
    <property type="component" value="Unassembled WGS sequence"/>
</dbReference>
<evidence type="ECO:0000313" key="2">
    <source>
        <dbReference type="EMBL" id="GHJ90218.1"/>
    </source>
</evidence>
<proteinExistence type="predicted"/>
<sequence length="706" mass="77161">MMLSNKDAPPAYSGGRSEPTPRGAALPSYAASTAIPPSINKTTLLPANFKVGKLKTKPFVTVPELKLHLRLLAAFDALHQQVRTTPETQGAVLNADTRWSVFCTRAEKKYEQWVQELSTTEGDVKDVLERDGLPGLDVLMVWHAHMLNPRKYYEDSKRDSRFERLAQAGSFPLQLVTRHIDAETFAYSPTQEKAFSDSRVPAFPADPTAAFALTCPQCLKKHDIPWLSHPTRPHGYCQKDFQYACQCGLNITHEVLRVARICRDIVGDTDGPHRFLAGLGLMPLTGDLTHMVGPRVSGAIAKLLRKVVLEWTPSDLGQFVFHWKFDEVEAKLDAMLNDGSLERATPHVSFKFSNIRLRFGRIHMAGMGWLKPGIWEGGIEAVFLLQKAAARYHAFLDLMTAAPQVALCPTLDIDLAWHTHQLHGPHYRDDSLKITSPLSRFIDHDDKVADVALGDAYDRTSRAWLAMFKVPYSQCGCHQGDLEDTDGSAGQAIQGKLKFWNKGKADQMRRVMGEVISAMDQAERDSSHPSVHNLVTVETPAHAEKRKQRFDRVNKLNLKAVTLKVSLKGRDLGLRRALTKDPAHPDPFVQAPPTQEFSDKAPAYEPSAAGSSCLPYWGVGLGAGPVAGGLAAWGLASQDPHALHEDDCLKRGNCAAGAGGEPNGTGYCVSNGPGICVNYSLKGGGMVAAGCMAGYCIQAPGPVGAI</sequence>
<protein>
    <submittedName>
        <fullName evidence="2">Uncharacterized protein</fullName>
    </submittedName>
</protein>
<gene>
    <name evidence="2" type="ORF">NliqN6_6620</name>
</gene>
<feature type="region of interest" description="Disordered" evidence="1">
    <location>
        <begin position="1"/>
        <end position="28"/>
    </location>
</feature>
<evidence type="ECO:0000256" key="1">
    <source>
        <dbReference type="SAM" id="MobiDB-lite"/>
    </source>
</evidence>
<dbReference type="OrthoDB" id="2587819at2759"/>
<accession>A0A8H3YIB3</accession>
<keyword evidence="3" id="KW-1185">Reference proteome</keyword>